<dbReference type="Pfam" id="PF01504">
    <property type="entry name" value="PIP5K"/>
    <property type="match status" value="1"/>
</dbReference>
<dbReference type="AlphaFoldDB" id="A0A0L0F6M2"/>
<dbReference type="GO" id="GO:0046854">
    <property type="term" value="P:phosphatidylinositol phosphate biosynthetic process"/>
    <property type="evidence" value="ECO:0007669"/>
    <property type="project" value="TreeGrafter"/>
</dbReference>
<dbReference type="PANTHER" id="PTHR23086:SF101">
    <property type="entry name" value="LP03320P-RELATED"/>
    <property type="match status" value="1"/>
</dbReference>
<dbReference type="GO" id="GO:0005524">
    <property type="term" value="F:ATP binding"/>
    <property type="evidence" value="ECO:0007669"/>
    <property type="project" value="UniProtKB-UniRule"/>
</dbReference>
<dbReference type="OrthoDB" id="70770at2759"/>
<protein>
    <recommendedName>
        <fullName evidence="2">PIPK domain-containing protein</fullName>
    </recommendedName>
</protein>
<dbReference type="PROSITE" id="PS51455">
    <property type="entry name" value="PIPK"/>
    <property type="match status" value="1"/>
</dbReference>
<keyword evidence="1" id="KW-0067">ATP-binding</keyword>
<proteinExistence type="predicted"/>
<keyword evidence="1" id="KW-0547">Nucleotide-binding</keyword>
<dbReference type="Gene3D" id="3.30.800.10">
    <property type="entry name" value="Phosphatidylinositol Phosphate Kinase II Beta"/>
    <property type="match status" value="1"/>
</dbReference>
<keyword evidence="1" id="KW-0418">Kinase</keyword>
<dbReference type="eggNOG" id="KOG0229">
    <property type="taxonomic scope" value="Eukaryota"/>
</dbReference>
<dbReference type="GeneID" id="25916159"/>
<dbReference type="PANTHER" id="PTHR23086">
    <property type="entry name" value="PHOSPHATIDYLINOSITOL-4-PHOSPHATE 5-KINASE"/>
    <property type="match status" value="1"/>
</dbReference>
<dbReference type="SMART" id="SM00330">
    <property type="entry name" value="PIPKc"/>
    <property type="match status" value="1"/>
</dbReference>
<dbReference type="InterPro" id="IPR023610">
    <property type="entry name" value="PInositol-4/5-P-5/4-kinase"/>
</dbReference>
<dbReference type="InterPro" id="IPR002498">
    <property type="entry name" value="PInositol-4-P-4/5-kinase_core"/>
</dbReference>
<dbReference type="SUPFAM" id="SSF56104">
    <property type="entry name" value="SAICAR synthase-like"/>
    <property type="match status" value="1"/>
</dbReference>
<evidence type="ECO:0000259" key="2">
    <source>
        <dbReference type="PROSITE" id="PS51455"/>
    </source>
</evidence>
<feature type="domain" description="PIPK" evidence="2">
    <location>
        <begin position="1"/>
        <end position="104"/>
    </location>
</feature>
<reference evidence="3 4" key="1">
    <citation type="submission" date="2011-02" db="EMBL/GenBank/DDBJ databases">
        <title>The Genome Sequence of Sphaeroforma arctica JP610.</title>
        <authorList>
            <consortium name="The Broad Institute Genome Sequencing Platform"/>
            <person name="Russ C."/>
            <person name="Cuomo C."/>
            <person name="Young S.K."/>
            <person name="Zeng Q."/>
            <person name="Gargeya S."/>
            <person name="Alvarado L."/>
            <person name="Berlin A."/>
            <person name="Chapman S.B."/>
            <person name="Chen Z."/>
            <person name="Freedman E."/>
            <person name="Gellesch M."/>
            <person name="Goldberg J."/>
            <person name="Griggs A."/>
            <person name="Gujja S."/>
            <person name="Heilman E."/>
            <person name="Heiman D."/>
            <person name="Howarth C."/>
            <person name="Mehta T."/>
            <person name="Neiman D."/>
            <person name="Pearson M."/>
            <person name="Roberts A."/>
            <person name="Saif S."/>
            <person name="Shea T."/>
            <person name="Shenoy N."/>
            <person name="Sisk P."/>
            <person name="Stolte C."/>
            <person name="Sykes S."/>
            <person name="White J."/>
            <person name="Yandava C."/>
            <person name="Burger G."/>
            <person name="Gray M.W."/>
            <person name="Holland P.W.H."/>
            <person name="King N."/>
            <person name="Lang F.B.F."/>
            <person name="Roger A.J."/>
            <person name="Ruiz-Trillo I."/>
            <person name="Haas B."/>
            <person name="Nusbaum C."/>
            <person name="Birren B."/>
        </authorList>
    </citation>
    <scope>NUCLEOTIDE SEQUENCE [LARGE SCALE GENOMIC DNA]</scope>
    <source>
        <strain evidence="3 4">JP610</strain>
    </source>
</reference>
<gene>
    <name evidence="3" type="ORF">SARC_15655</name>
</gene>
<accession>A0A0L0F6M2</accession>
<evidence type="ECO:0000313" key="3">
    <source>
        <dbReference type="EMBL" id="KNC71803.1"/>
    </source>
</evidence>
<dbReference type="GO" id="GO:0016308">
    <property type="term" value="F:1-phosphatidylinositol-4-phosphate 5-kinase activity"/>
    <property type="evidence" value="ECO:0007669"/>
    <property type="project" value="TreeGrafter"/>
</dbReference>
<dbReference type="Proteomes" id="UP000054560">
    <property type="component" value="Unassembled WGS sequence"/>
</dbReference>
<sequence>MQDFVETITVDFLREGSTLTPAHSNSPFTFTTYAPRAFRYFRDVFGILPEHFLLSLCSDPLKELSNPGASGSLFYLSQDDNFIIKTVQKKEAAFLRDLLPGYFL</sequence>
<dbReference type="InterPro" id="IPR027484">
    <property type="entry name" value="PInositol-4-P-5-kinase_N"/>
</dbReference>
<evidence type="ECO:0000256" key="1">
    <source>
        <dbReference type="PROSITE-ProRule" id="PRU00781"/>
    </source>
</evidence>
<keyword evidence="4" id="KW-1185">Reference proteome</keyword>
<name>A0A0L0F6M2_9EUKA</name>
<organism evidence="3 4">
    <name type="scientific">Sphaeroforma arctica JP610</name>
    <dbReference type="NCBI Taxonomy" id="667725"/>
    <lineage>
        <taxon>Eukaryota</taxon>
        <taxon>Ichthyosporea</taxon>
        <taxon>Ichthyophonida</taxon>
        <taxon>Sphaeroforma</taxon>
    </lineage>
</organism>
<evidence type="ECO:0000313" key="4">
    <source>
        <dbReference type="Proteomes" id="UP000054560"/>
    </source>
</evidence>
<dbReference type="GO" id="GO:0005886">
    <property type="term" value="C:plasma membrane"/>
    <property type="evidence" value="ECO:0007669"/>
    <property type="project" value="TreeGrafter"/>
</dbReference>
<feature type="non-terminal residue" evidence="3">
    <location>
        <position position="104"/>
    </location>
</feature>
<keyword evidence="1" id="KW-0808">Transferase</keyword>
<dbReference type="EMBL" id="KQ248100">
    <property type="protein sequence ID" value="KNC71803.1"/>
    <property type="molecule type" value="Genomic_DNA"/>
</dbReference>
<dbReference type="RefSeq" id="XP_014145705.1">
    <property type="nucleotide sequence ID" value="XM_014290230.1"/>
</dbReference>
<dbReference type="STRING" id="667725.A0A0L0F6M2"/>